<dbReference type="Pfam" id="PF09725">
    <property type="entry name" value="Fra10Ac1"/>
    <property type="match status" value="1"/>
</dbReference>
<feature type="compositionally biased region" description="Basic and acidic residues" evidence="1">
    <location>
        <begin position="220"/>
        <end position="229"/>
    </location>
</feature>
<keyword evidence="3" id="KW-1185">Reference proteome</keyword>
<dbReference type="Proteomes" id="UP000076761">
    <property type="component" value="Unassembled WGS sequence"/>
</dbReference>
<gene>
    <name evidence="2" type="ORF">NEOLEDRAFT_1055665</name>
</gene>
<dbReference type="EMBL" id="KV425553">
    <property type="protein sequence ID" value="KZT29826.1"/>
    <property type="molecule type" value="Genomic_DNA"/>
</dbReference>
<reference evidence="2 3" key="1">
    <citation type="journal article" date="2016" name="Mol. Biol. Evol.">
        <title>Comparative Genomics of Early-Diverging Mushroom-Forming Fungi Provides Insights into the Origins of Lignocellulose Decay Capabilities.</title>
        <authorList>
            <person name="Nagy L.G."/>
            <person name="Riley R."/>
            <person name="Tritt A."/>
            <person name="Adam C."/>
            <person name="Daum C."/>
            <person name="Floudas D."/>
            <person name="Sun H."/>
            <person name="Yadav J.S."/>
            <person name="Pangilinan J."/>
            <person name="Larsson K.H."/>
            <person name="Matsuura K."/>
            <person name="Barry K."/>
            <person name="Labutti K."/>
            <person name="Kuo R."/>
            <person name="Ohm R.A."/>
            <person name="Bhattacharya S.S."/>
            <person name="Shirouzu T."/>
            <person name="Yoshinaga Y."/>
            <person name="Martin F.M."/>
            <person name="Grigoriev I.V."/>
            <person name="Hibbett D.S."/>
        </authorList>
    </citation>
    <scope>NUCLEOTIDE SEQUENCE [LARGE SCALE GENOMIC DNA]</scope>
    <source>
        <strain evidence="2 3">HHB14362 ss-1</strain>
    </source>
</reference>
<evidence type="ECO:0008006" key="4">
    <source>
        <dbReference type="Google" id="ProtNLM"/>
    </source>
</evidence>
<evidence type="ECO:0000313" key="3">
    <source>
        <dbReference type="Proteomes" id="UP000076761"/>
    </source>
</evidence>
<evidence type="ECO:0000256" key="1">
    <source>
        <dbReference type="SAM" id="MobiDB-lite"/>
    </source>
</evidence>
<feature type="compositionally biased region" description="Basic and acidic residues" evidence="1">
    <location>
        <begin position="179"/>
        <end position="204"/>
    </location>
</feature>
<dbReference type="InterPro" id="IPR019129">
    <property type="entry name" value="Folate-sensitive_fs_Fra10Ac1"/>
</dbReference>
<accession>A0A165VKZ4</accession>
<sequence>MFSSSALRTNPRTEFDILKASHRFLRDDAEGSNDKQLSWEQQIAKKYYDNLYREFAVCNLKHYKSGNFALRWRTEEEVLSGAGETTCGNIRCHHHDRADNDVQLKTLEVPFSYEEAGEYKSCLVKLVLCARCTKKLMWKWEKEREKLARDEDLKGAEGGGDRMTGQEPALRAPEQGKSAVEKKAMDERHRKAGERGERKSEAVGHSHRSRSRSPRARRSGAYDRRRSRS</sequence>
<evidence type="ECO:0000313" key="2">
    <source>
        <dbReference type="EMBL" id="KZT29826.1"/>
    </source>
</evidence>
<protein>
    <recommendedName>
        <fullName evidence="4">Protein FRA10AC1</fullName>
    </recommendedName>
</protein>
<name>A0A165VKZ4_9AGAM</name>
<dbReference type="STRING" id="1314782.A0A165VKZ4"/>
<feature type="region of interest" description="Disordered" evidence="1">
    <location>
        <begin position="151"/>
        <end position="229"/>
    </location>
</feature>
<dbReference type="AlphaFoldDB" id="A0A165VKZ4"/>
<feature type="compositionally biased region" description="Basic residues" evidence="1">
    <location>
        <begin position="205"/>
        <end position="218"/>
    </location>
</feature>
<dbReference type="InParanoid" id="A0A165VKZ4"/>
<organism evidence="2 3">
    <name type="scientific">Neolentinus lepideus HHB14362 ss-1</name>
    <dbReference type="NCBI Taxonomy" id="1314782"/>
    <lineage>
        <taxon>Eukaryota</taxon>
        <taxon>Fungi</taxon>
        <taxon>Dikarya</taxon>
        <taxon>Basidiomycota</taxon>
        <taxon>Agaricomycotina</taxon>
        <taxon>Agaricomycetes</taxon>
        <taxon>Gloeophyllales</taxon>
        <taxon>Gloeophyllaceae</taxon>
        <taxon>Neolentinus</taxon>
    </lineage>
</organism>
<dbReference type="OrthoDB" id="197967at2759"/>
<proteinExistence type="predicted"/>